<feature type="non-terminal residue" evidence="9">
    <location>
        <position position="1"/>
    </location>
</feature>
<feature type="non-terminal residue" evidence="9">
    <location>
        <position position="206"/>
    </location>
</feature>
<dbReference type="SUPFAM" id="SSF53271">
    <property type="entry name" value="PRTase-like"/>
    <property type="match status" value="1"/>
</dbReference>
<dbReference type="OrthoDB" id="106623at2759"/>
<evidence type="ECO:0000313" key="10">
    <source>
        <dbReference type="Proteomes" id="UP000267251"/>
    </source>
</evidence>
<dbReference type="AlphaFoldDB" id="A0A4P9Y1A7"/>
<accession>A0A4P9Y1A7</accession>
<keyword evidence="6" id="KW-0418">Kinase</keyword>
<keyword evidence="7" id="KW-0067">ATP-binding</keyword>
<dbReference type="InterPro" id="IPR029057">
    <property type="entry name" value="PRTase-like"/>
</dbReference>
<dbReference type="Gene3D" id="3.40.50.2020">
    <property type="match status" value="1"/>
</dbReference>
<keyword evidence="4" id="KW-0808">Transferase</keyword>
<keyword evidence="10" id="KW-1185">Reference proteome</keyword>
<dbReference type="EC" id="2.7.1.48" evidence="3"/>
<evidence type="ECO:0000256" key="7">
    <source>
        <dbReference type="ARBA" id="ARBA00022840"/>
    </source>
</evidence>
<evidence type="ECO:0000256" key="1">
    <source>
        <dbReference type="ARBA" id="ARBA00004690"/>
    </source>
</evidence>
<dbReference type="GO" id="GO:0008655">
    <property type="term" value="P:pyrimidine-containing compound salvage"/>
    <property type="evidence" value="ECO:0007669"/>
    <property type="project" value="UniProtKB-ARBA"/>
</dbReference>
<evidence type="ECO:0000256" key="3">
    <source>
        <dbReference type="ARBA" id="ARBA00012137"/>
    </source>
</evidence>
<dbReference type="InterPro" id="IPR000836">
    <property type="entry name" value="PRTase_dom"/>
</dbReference>
<dbReference type="EMBL" id="KZ988792">
    <property type="protein sequence ID" value="RKP11580.1"/>
    <property type="molecule type" value="Genomic_DNA"/>
</dbReference>
<dbReference type="FunFam" id="3.40.50.2020:FF:000010">
    <property type="entry name" value="Uridine-cytidine kinase"/>
    <property type="match status" value="1"/>
</dbReference>
<organism evidence="9 10">
    <name type="scientific">Piptocephalis cylindrospora</name>
    <dbReference type="NCBI Taxonomy" id="1907219"/>
    <lineage>
        <taxon>Eukaryota</taxon>
        <taxon>Fungi</taxon>
        <taxon>Fungi incertae sedis</taxon>
        <taxon>Zoopagomycota</taxon>
        <taxon>Zoopagomycotina</taxon>
        <taxon>Zoopagomycetes</taxon>
        <taxon>Zoopagales</taxon>
        <taxon>Piptocephalidaceae</taxon>
        <taxon>Piptocephalis</taxon>
    </lineage>
</organism>
<name>A0A4P9Y1A7_9FUNG</name>
<dbReference type="GO" id="GO:0004849">
    <property type="term" value="F:uridine kinase activity"/>
    <property type="evidence" value="ECO:0007669"/>
    <property type="project" value="UniProtKB-EC"/>
</dbReference>
<evidence type="ECO:0000256" key="4">
    <source>
        <dbReference type="ARBA" id="ARBA00022679"/>
    </source>
</evidence>
<keyword evidence="5" id="KW-0547">Nucleotide-binding</keyword>
<sequence>PDSVVLLPQTKQLHAMHTILRDRKTSRDDFLFFSERVGRLIVEKALGQLPFRECTVETPMGLPYEGVISDVRVCGVSILRAGSAMELSLRRVLKDVPIGKVLIQSDRHTGEPQLHFCKLPASIRTSSVLLMDATIATGAAAMMAIRVILDHEVPEENIIFMAFLATYTGLNAVARAFPKVKIITSAIDADLSLDHLYIEPGMGNFG</sequence>
<evidence type="ECO:0000313" key="9">
    <source>
        <dbReference type="EMBL" id="RKP11580.1"/>
    </source>
</evidence>
<dbReference type="Pfam" id="PF14681">
    <property type="entry name" value="UPRTase"/>
    <property type="match status" value="1"/>
</dbReference>
<dbReference type="GO" id="GO:0005524">
    <property type="term" value="F:ATP binding"/>
    <property type="evidence" value="ECO:0007669"/>
    <property type="project" value="UniProtKB-KW"/>
</dbReference>
<evidence type="ECO:0000259" key="8">
    <source>
        <dbReference type="Pfam" id="PF14681"/>
    </source>
</evidence>
<evidence type="ECO:0000256" key="5">
    <source>
        <dbReference type="ARBA" id="ARBA00022741"/>
    </source>
</evidence>
<feature type="domain" description="Phosphoribosyltransferase" evidence="8">
    <location>
        <begin position="8"/>
        <end position="206"/>
    </location>
</feature>
<protein>
    <recommendedName>
        <fullName evidence="3">uridine/cytidine kinase</fullName>
        <ecNumber evidence="3">2.7.1.48</ecNumber>
    </recommendedName>
</protein>
<comment type="similarity">
    <text evidence="2">Belongs to the uridine kinase family.</text>
</comment>
<reference evidence="10" key="1">
    <citation type="journal article" date="2018" name="Nat. Microbiol.">
        <title>Leveraging single-cell genomics to expand the fungal tree of life.</title>
        <authorList>
            <person name="Ahrendt S.R."/>
            <person name="Quandt C.A."/>
            <person name="Ciobanu D."/>
            <person name="Clum A."/>
            <person name="Salamov A."/>
            <person name="Andreopoulos B."/>
            <person name="Cheng J.F."/>
            <person name="Woyke T."/>
            <person name="Pelin A."/>
            <person name="Henrissat B."/>
            <person name="Reynolds N.K."/>
            <person name="Benny G.L."/>
            <person name="Smith M.E."/>
            <person name="James T.Y."/>
            <person name="Grigoriev I.V."/>
        </authorList>
    </citation>
    <scope>NUCLEOTIDE SEQUENCE [LARGE SCALE GENOMIC DNA]</scope>
</reference>
<dbReference type="CDD" id="cd06223">
    <property type="entry name" value="PRTases_typeI"/>
    <property type="match status" value="1"/>
</dbReference>
<gene>
    <name evidence="9" type="ORF">BJ684DRAFT_6406</name>
</gene>
<comment type="pathway">
    <text evidence="1">Pyrimidine metabolism; UMP biosynthesis via salvage pathway; UMP from uridine: step 1/1.</text>
</comment>
<evidence type="ECO:0000256" key="6">
    <source>
        <dbReference type="ARBA" id="ARBA00022777"/>
    </source>
</evidence>
<dbReference type="Proteomes" id="UP000267251">
    <property type="component" value="Unassembled WGS sequence"/>
</dbReference>
<proteinExistence type="inferred from homology"/>
<evidence type="ECO:0000256" key="2">
    <source>
        <dbReference type="ARBA" id="ARBA00005408"/>
    </source>
</evidence>